<dbReference type="InterPro" id="IPR009078">
    <property type="entry name" value="Ferritin-like_SF"/>
</dbReference>
<dbReference type="SUPFAM" id="SSF47240">
    <property type="entry name" value="Ferritin-like"/>
    <property type="match status" value="1"/>
</dbReference>
<dbReference type="AlphaFoldDB" id="A0AB37HJL1"/>
<reference evidence="1 2" key="1">
    <citation type="submission" date="2020-12" db="EMBL/GenBank/DDBJ databases">
        <title>Taxonomic evaluation of the Bacillus sporothermodurans group of bacteria based on whole genome sequences.</title>
        <authorList>
            <person name="Fiedler G."/>
            <person name="Herbstmann A.-D."/>
            <person name="Doll E."/>
            <person name="Wenning M."/>
            <person name="Brinks E."/>
            <person name="Kabisch J."/>
            <person name="Breitenwieser F."/>
            <person name="Lappann M."/>
            <person name="Boehnlein C."/>
            <person name="Franz C."/>
        </authorList>
    </citation>
    <scope>NUCLEOTIDE SEQUENCE [LARGE SCALE GENOMIC DNA]</scope>
    <source>
        <strain evidence="1 2">DSM 10599</strain>
    </source>
</reference>
<dbReference type="NCBIfam" id="TIGR02158">
    <property type="entry name" value="PA_CoA_Oxy3"/>
    <property type="match status" value="1"/>
</dbReference>
<dbReference type="InterPro" id="IPR052703">
    <property type="entry name" value="Aromatic_CoA_ox/epox"/>
</dbReference>
<organism evidence="1 2">
    <name type="scientific">Heyndrickxia sporothermodurans</name>
    <dbReference type="NCBI Taxonomy" id="46224"/>
    <lineage>
        <taxon>Bacteria</taxon>
        <taxon>Bacillati</taxon>
        <taxon>Bacillota</taxon>
        <taxon>Bacilli</taxon>
        <taxon>Bacillales</taxon>
        <taxon>Bacillaceae</taxon>
        <taxon>Heyndrickxia</taxon>
    </lineage>
</organism>
<dbReference type="GO" id="GO:0010124">
    <property type="term" value="P:phenylacetate catabolic process"/>
    <property type="evidence" value="ECO:0007669"/>
    <property type="project" value="InterPro"/>
</dbReference>
<dbReference type="PIRSF" id="PIRSF037834">
    <property type="entry name" value="PA_CoA_Oase3"/>
    <property type="match status" value="1"/>
</dbReference>
<name>A0AB37HJL1_9BACI</name>
<dbReference type="InterPro" id="IPR012347">
    <property type="entry name" value="Ferritin-like"/>
</dbReference>
<dbReference type="EMBL" id="CP066701">
    <property type="protein sequence ID" value="QQX25577.1"/>
    <property type="molecule type" value="Genomic_DNA"/>
</dbReference>
<sequence length="280" mass="32356">MKRKSCHGEGCSVEQQIANKEYKEVLIELLYQLADDDFILAYRGSEWLGLAPHIEEDIAYASINQATMGHAVMYYELLESLGEGAADELAHERKADYRKNAILLEMANGTGTYLNQPKYDWAFTVVRHYFYDIYKKLKLESLKHSSFEPLAHAAMKMKMEQYYHIMHWKVWFNQLCLSNGEGKTRMRAAIQKVWDEFAGVLSYGPNGKLMSDYGLIEAEHIFKKRWETEMKKVFEDISMPYPGEPQMKKGNGREGFHTEDLQDALATLSEVYASDSQATW</sequence>
<dbReference type="InterPro" id="IPR007814">
    <property type="entry name" value="PaaA_PaaC"/>
</dbReference>
<accession>A0AB37HJL1</accession>
<evidence type="ECO:0000313" key="2">
    <source>
        <dbReference type="Proteomes" id="UP000595512"/>
    </source>
</evidence>
<dbReference type="PANTHER" id="PTHR30458">
    <property type="entry name" value="PHENYLACETIC ACID DEGRADATION PROTEIN PAA"/>
    <property type="match status" value="1"/>
</dbReference>
<dbReference type="RefSeq" id="WP_107920843.1">
    <property type="nucleotide sequence ID" value="NZ_CP066701.1"/>
</dbReference>
<dbReference type="KEGG" id="hspo:JGZ69_00710"/>
<dbReference type="Proteomes" id="UP000595512">
    <property type="component" value="Chromosome"/>
</dbReference>
<dbReference type="PANTHER" id="PTHR30458:SF0">
    <property type="entry name" value="1,2-PHENYLACETYL-COA EPOXIDASE, SUBUNIT C"/>
    <property type="match status" value="1"/>
</dbReference>
<dbReference type="Pfam" id="PF05138">
    <property type="entry name" value="PaaA_PaaC"/>
    <property type="match status" value="1"/>
</dbReference>
<gene>
    <name evidence="1" type="primary">paaC</name>
    <name evidence="1" type="ORF">JGZ69_00710</name>
</gene>
<dbReference type="GO" id="GO:0005829">
    <property type="term" value="C:cytosol"/>
    <property type="evidence" value="ECO:0007669"/>
    <property type="project" value="TreeGrafter"/>
</dbReference>
<proteinExistence type="predicted"/>
<evidence type="ECO:0000313" key="1">
    <source>
        <dbReference type="EMBL" id="QQX25577.1"/>
    </source>
</evidence>
<dbReference type="Gene3D" id="1.20.1260.10">
    <property type="match status" value="1"/>
</dbReference>
<protein>
    <submittedName>
        <fullName evidence="1">Phenylacetate-CoA oxygenase subunit PaaC</fullName>
    </submittedName>
</protein>
<dbReference type="InterPro" id="IPR011882">
    <property type="entry name" value="PaaC"/>
</dbReference>